<dbReference type="EMBL" id="LAZR01020891">
    <property type="protein sequence ID" value="KKL87227.1"/>
    <property type="molecule type" value="Genomic_DNA"/>
</dbReference>
<name>A0A0F9IIW7_9ZZZZ</name>
<sequence>MLLKTILNKCHKFKSFVFGKTRFFEHKGMNTIEVEIIPRKNSKVACSCCHNPATLYDTLDSRLFEHIPIWGFKVFFKYPMRRVDCKICGVKVEEVPWGSGKRELTKTYMHYLATWAKSLSWKEIAVRFATSWEKVFHSVQYIVDWGLENRILSGIQAIGIDEILWHRGQKYLTLVYQIDSELIRLLWIGKERTENTLRQFFGLLGEERCMALKFVCTDMWQPYLNVVKEKAKQALLILDRFHIVSSLNKAIDKVRAEEQRQMQKDGHEPILKNSRWCLLKRKENLTEKQEVKLKDLLKYNLKSVRAYLLKEDFQGFWNYVSPAWAGKFLDRWSTRVMRSKIAPLKKVAKTLRNHRELILNWFKAKKAFSSGVVEGLNNKIKVTMRKSYGFRTFEATQTAFYHALGKLPEPEAAHKFY</sequence>
<gene>
    <name evidence="2" type="ORF">LCGC14_1936820</name>
</gene>
<reference evidence="2" key="1">
    <citation type="journal article" date="2015" name="Nature">
        <title>Complex archaea that bridge the gap between prokaryotes and eukaryotes.</title>
        <authorList>
            <person name="Spang A."/>
            <person name="Saw J.H."/>
            <person name="Jorgensen S.L."/>
            <person name="Zaremba-Niedzwiedzka K."/>
            <person name="Martijn J."/>
            <person name="Lind A.E."/>
            <person name="van Eijk R."/>
            <person name="Schleper C."/>
            <person name="Guy L."/>
            <person name="Ettema T.J."/>
        </authorList>
    </citation>
    <scope>NUCLEOTIDE SEQUENCE</scope>
</reference>
<dbReference type="Pfam" id="PF01610">
    <property type="entry name" value="DDE_Tnp_ISL3"/>
    <property type="match status" value="1"/>
</dbReference>
<dbReference type="InterPro" id="IPR002560">
    <property type="entry name" value="Transposase_DDE"/>
</dbReference>
<protein>
    <recommendedName>
        <fullName evidence="1">Transposase IS204/IS1001/IS1096/IS1165 DDE domain-containing protein</fullName>
    </recommendedName>
</protein>
<dbReference type="PANTHER" id="PTHR33498:SF1">
    <property type="entry name" value="TRANSPOSASE FOR INSERTION SEQUENCE ELEMENT IS1557"/>
    <property type="match status" value="1"/>
</dbReference>
<evidence type="ECO:0000259" key="1">
    <source>
        <dbReference type="Pfam" id="PF01610"/>
    </source>
</evidence>
<proteinExistence type="predicted"/>
<dbReference type="InterPro" id="IPR047951">
    <property type="entry name" value="Transpos_ISL3"/>
</dbReference>
<dbReference type="AlphaFoldDB" id="A0A0F9IIW7"/>
<accession>A0A0F9IIW7</accession>
<evidence type="ECO:0000313" key="2">
    <source>
        <dbReference type="EMBL" id="KKL87227.1"/>
    </source>
</evidence>
<comment type="caution">
    <text evidence="2">The sequence shown here is derived from an EMBL/GenBank/DDBJ whole genome shotgun (WGS) entry which is preliminary data.</text>
</comment>
<dbReference type="PANTHER" id="PTHR33498">
    <property type="entry name" value="TRANSPOSASE FOR INSERTION SEQUENCE ELEMENT IS1557"/>
    <property type="match status" value="1"/>
</dbReference>
<organism evidence="2">
    <name type="scientific">marine sediment metagenome</name>
    <dbReference type="NCBI Taxonomy" id="412755"/>
    <lineage>
        <taxon>unclassified sequences</taxon>
        <taxon>metagenomes</taxon>
        <taxon>ecological metagenomes</taxon>
    </lineage>
</organism>
<feature type="domain" description="Transposase IS204/IS1001/IS1096/IS1165 DDE" evidence="1">
    <location>
        <begin position="158"/>
        <end position="396"/>
    </location>
</feature>
<dbReference type="NCBIfam" id="NF033550">
    <property type="entry name" value="transpos_ISL3"/>
    <property type="match status" value="1"/>
</dbReference>